<dbReference type="OrthoDB" id="28939at2759"/>
<gene>
    <name evidence="2" type="ORF">I350_03947</name>
</gene>
<sequence length="364" mass="38936">MPAPSVSTLEATSAILGEYMLKGWTLTDLHCSSCKTTPLMREPAAIASRENRERVQFCAGCDGRPEGRVRVPPVASVPEASVPAGGLDAYETRAIALECTDRQETVAVPQQSQSRPAEASQQSQSQSQAEPKADPAASLSQLLLQGYSLLADTCPNTSCRGIPLAGYPKRKDGSKDGRKVCVSCGMGWVEEKSVDEGWVLTGEKKGARGDDGGAESPRSKKRRELYGLGDVKGKGKAVDVGEFERQARASENELVSKAEEKELEEAVAEVGPEGYLVHKDMLTKGQSSNSIQQPHLAQSLTQTSTALSTTLSHLASSLSSLTQPERLAEGEESGKLFVDIKLHTEALKDVLGVLGEVEKARKGW</sequence>
<dbReference type="Pfam" id="PF06677">
    <property type="entry name" value="Auto_anti-p27"/>
    <property type="match status" value="2"/>
</dbReference>
<proteinExistence type="predicted"/>
<feature type="region of interest" description="Disordered" evidence="1">
    <location>
        <begin position="103"/>
        <end position="136"/>
    </location>
</feature>
<protein>
    <submittedName>
        <fullName evidence="2">Uncharacterized protein</fullName>
    </submittedName>
</protein>
<evidence type="ECO:0000256" key="1">
    <source>
        <dbReference type="SAM" id="MobiDB-lite"/>
    </source>
</evidence>
<dbReference type="InterPro" id="IPR009563">
    <property type="entry name" value="SSSCA1"/>
</dbReference>
<accession>A0A1E3K0T7</accession>
<dbReference type="Proteomes" id="UP000095149">
    <property type="component" value="Unassembled WGS sequence"/>
</dbReference>
<dbReference type="AlphaFoldDB" id="A0A1E3K0T7"/>
<evidence type="ECO:0000313" key="2">
    <source>
        <dbReference type="EMBL" id="ODO06591.1"/>
    </source>
</evidence>
<dbReference type="PANTHER" id="PTHR16537">
    <property type="entry name" value="SJOEGREN SYNDROME/SCLERODERMA AUTOANTIGEN 1"/>
    <property type="match status" value="1"/>
</dbReference>
<dbReference type="EMBL" id="MEKH01000006">
    <property type="protein sequence ID" value="ODO06591.1"/>
    <property type="molecule type" value="Genomic_DNA"/>
</dbReference>
<comment type="caution">
    <text evidence="2">The sequence shown here is derived from an EMBL/GenBank/DDBJ whole genome shotgun (WGS) entry which is preliminary data.</text>
</comment>
<name>A0A1E3K0T7_9TREE</name>
<dbReference type="InterPro" id="IPR051888">
    <property type="entry name" value="UPF0148_domain"/>
</dbReference>
<evidence type="ECO:0000313" key="3">
    <source>
        <dbReference type="Proteomes" id="UP000095149"/>
    </source>
</evidence>
<dbReference type="PANTHER" id="PTHR16537:SF1">
    <property type="entry name" value="PROTEIN ZNRD2"/>
    <property type="match status" value="1"/>
</dbReference>
<feature type="compositionally biased region" description="Low complexity" evidence="1">
    <location>
        <begin position="109"/>
        <end position="136"/>
    </location>
</feature>
<organism evidence="2 3">
    <name type="scientific">Cryptococcus amylolentus CBS 6273</name>
    <dbReference type="NCBI Taxonomy" id="1296118"/>
    <lineage>
        <taxon>Eukaryota</taxon>
        <taxon>Fungi</taxon>
        <taxon>Dikarya</taxon>
        <taxon>Basidiomycota</taxon>
        <taxon>Agaricomycotina</taxon>
        <taxon>Tremellomycetes</taxon>
        <taxon>Tremellales</taxon>
        <taxon>Cryptococcaceae</taxon>
        <taxon>Cryptococcus</taxon>
    </lineage>
</organism>
<feature type="region of interest" description="Disordered" evidence="1">
    <location>
        <begin position="203"/>
        <end position="222"/>
    </location>
</feature>
<reference evidence="2 3" key="1">
    <citation type="submission" date="2016-06" db="EMBL/GenBank/DDBJ databases">
        <title>Evolution of pathogenesis and genome organization in the Tremellales.</title>
        <authorList>
            <person name="Cuomo C."/>
            <person name="Litvintseva A."/>
            <person name="Heitman J."/>
            <person name="Chen Y."/>
            <person name="Sun S."/>
            <person name="Springer D."/>
            <person name="Dromer F."/>
            <person name="Young S."/>
            <person name="Zeng Q."/>
            <person name="Chapman S."/>
            <person name="Gujja S."/>
            <person name="Saif S."/>
            <person name="Birren B."/>
        </authorList>
    </citation>
    <scope>NUCLEOTIDE SEQUENCE [LARGE SCALE GENOMIC DNA]</scope>
    <source>
        <strain evidence="2 3">CBS 6273</strain>
    </source>
</reference>